<dbReference type="Proteomes" id="UP000008070">
    <property type="component" value="Chromosome"/>
</dbReference>
<dbReference type="HOGENOM" id="CLU_1000436_0_0_5"/>
<name>C7CL65_METED</name>
<protein>
    <submittedName>
        <fullName evidence="1">CoxB-related</fullName>
    </submittedName>
</protein>
<evidence type="ECO:0000313" key="1">
    <source>
        <dbReference type="EMBL" id="CAX24694.1"/>
    </source>
</evidence>
<organism evidence="1 2">
    <name type="scientific">Methylorubrum extorquens (strain DSM 6343 / CIP 106787 / DM4)</name>
    <name type="common">Methylobacterium extorquens</name>
    <dbReference type="NCBI Taxonomy" id="661410"/>
    <lineage>
        <taxon>Bacteria</taxon>
        <taxon>Pseudomonadati</taxon>
        <taxon>Pseudomonadota</taxon>
        <taxon>Alphaproteobacteria</taxon>
        <taxon>Hyphomicrobiales</taxon>
        <taxon>Methylobacteriaceae</taxon>
        <taxon>Methylorubrum</taxon>
    </lineage>
</organism>
<proteinExistence type="predicted"/>
<dbReference type="EMBL" id="FP103042">
    <property type="protein sequence ID" value="CAX24694.1"/>
    <property type="molecule type" value="Genomic_DNA"/>
</dbReference>
<gene>
    <name evidence="1" type="ORF">METD_I3041</name>
</gene>
<sequence>MGPRWHRRPCRLRRAAWPDRRRAVRCAVPEGLLCREPLELRRARDLAARFREQHQPAALLWATPFSVLGGQVQFVFVAPIAASSVRGNPYNSGWGQPLLAGQLAWDLGAGVGVSYLLGGYLPWDTRFLTQSPSLSHRFALTYAANDWAITGNLLYGHILEPRSPNGVLYPDYLNLDLTVTKKFGKWQVGPVAFGSVDLATNVVGYRQQGQIAVGGLVGYNFGFMNVQSYVTRDVAERNYGGKETRGWLRIIVPFLQNKAEAEPNRTLITRRQADGR</sequence>
<dbReference type="AlphaFoldDB" id="C7CL65"/>
<accession>C7CL65</accession>
<evidence type="ECO:0000313" key="2">
    <source>
        <dbReference type="Proteomes" id="UP000008070"/>
    </source>
</evidence>
<dbReference type="KEGG" id="mdi:METDI3041"/>
<reference evidence="2" key="1">
    <citation type="journal article" date="2009" name="PLoS ONE">
        <title>Methylobacterium genome sequences: a reference blueprint to investigate microbial metabolism of C1 compounds from natural and industrial sources.</title>
        <authorList>
            <person name="Vuilleumier S."/>
            <person name="Chistoserdova L."/>
            <person name="Lee M.-C."/>
            <person name="Bringel F."/>
            <person name="Lajus A."/>
            <person name="Zhou Y."/>
            <person name="Gourion B."/>
            <person name="Barbe V."/>
            <person name="Chang J."/>
            <person name="Cruveiller S."/>
            <person name="Dossat C."/>
            <person name="Gillett W."/>
            <person name="Gruffaz C."/>
            <person name="Haugen E."/>
            <person name="Hourcade E."/>
            <person name="Levy R."/>
            <person name="Mangenot S."/>
            <person name="Muller E."/>
            <person name="Nadalig T."/>
            <person name="Pagni M."/>
            <person name="Penny C."/>
            <person name="Peyraud R."/>
            <person name="Robinson D.G."/>
            <person name="Roche D."/>
            <person name="Rouy Z."/>
            <person name="Saenampechek C."/>
            <person name="Salvignol G."/>
            <person name="Vallenet D."/>
            <person name="Wu Z."/>
            <person name="Marx C.J."/>
            <person name="Vorholt J.A."/>
            <person name="Olson M.V."/>
            <person name="Kaul R."/>
            <person name="Weissenbach J."/>
            <person name="Medigue C."/>
            <person name="Lidstrom M.E."/>
        </authorList>
    </citation>
    <scope>NUCLEOTIDE SEQUENCE [LARGE SCALE GENOMIC DNA]</scope>
    <source>
        <strain evidence="2">DSM 6343 / CIP 106787 / DM4</strain>
    </source>
</reference>